<reference evidence="1 2" key="1">
    <citation type="submission" date="2017-10" db="EMBL/GenBank/DDBJ databases">
        <title>Resolving the taxonomy of Roseburia spp., Eubacterium rectale and Agathobacter spp. through phylogenomic analysis.</title>
        <authorList>
            <person name="Sheridan P.O."/>
            <person name="Walker A.W."/>
            <person name="Duncan S.H."/>
            <person name="Scott K.P."/>
            <person name="Toole P.W.O."/>
            <person name="Luis P."/>
            <person name="Flint H.J."/>
        </authorList>
    </citation>
    <scope>NUCLEOTIDE SEQUENCE [LARGE SCALE GENOMIC DNA]</scope>
    <source>
        <strain evidence="1 2">JK626</strain>
    </source>
</reference>
<dbReference type="EMBL" id="PDYF01000010">
    <property type="protein sequence ID" value="PHU35373.1"/>
    <property type="molecule type" value="Genomic_DNA"/>
</dbReference>
<evidence type="ECO:0000313" key="2">
    <source>
        <dbReference type="Proteomes" id="UP000225889"/>
    </source>
</evidence>
<name>A0A2G3DWW2_9FIRM</name>
<sequence>MRRWSYEKEVNEALMNADCECILWGEDFYDMKIVLYPKKISAIPGYEDIKKSLVNAAFVYFDFSSENYIKSSIVRFDWDRQVVYIAEGNFNAIWKFFQKSVDLGIRIQKENGNEVPADQIEDI</sequence>
<accession>A0A2G3DWW2</accession>
<dbReference type="RefSeq" id="WP_143483996.1">
    <property type="nucleotide sequence ID" value="NZ_PDYF01000010.1"/>
</dbReference>
<organism evidence="1 2">
    <name type="scientific">Pseudobutyrivibrio ruminis</name>
    <dbReference type="NCBI Taxonomy" id="46206"/>
    <lineage>
        <taxon>Bacteria</taxon>
        <taxon>Bacillati</taxon>
        <taxon>Bacillota</taxon>
        <taxon>Clostridia</taxon>
        <taxon>Lachnospirales</taxon>
        <taxon>Lachnospiraceae</taxon>
        <taxon>Pseudobutyrivibrio</taxon>
    </lineage>
</organism>
<evidence type="ECO:0000313" key="1">
    <source>
        <dbReference type="EMBL" id="PHU35373.1"/>
    </source>
</evidence>
<dbReference type="AlphaFoldDB" id="A0A2G3DWW2"/>
<protein>
    <submittedName>
        <fullName evidence="1">Uncharacterized protein</fullName>
    </submittedName>
</protein>
<dbReference type="Proteomes" id="UP000225889">
    <property type="component" value="Unassembled WGS sequence"/>
</dbReference>
<comment type="caution">
    <text evidence="1">The sequence shown here is derived from an EMBL/GenBank/DDBJ whole genome shotgun (WGS) entry which is preliminary data.</text>
</comment>
<gene>
    <name evidence="1" type="ORF">CSX01_05250</name>
</gene>
<reference evidence="1 2" key="2">
    <citation type="submission" date="2017-10" db="EMBL/GenBank/DDBJ databases">
        <authorList>
            <person name="Banno H."/>
            <person name="Chua N.-H."/>
        </authorList>
    </citation>
    <scope>NUCLEOTIDE SEQUENCE [LARGE SCALE GENOMIC DNA]</scope>
    <source>
        <strain evidence="1 2">JK626</strain>
    </source>
</reference>
<proteinExistence type="predicted"/>